<evidence type="ECO:0000313" key="4">
    <source>
        <dbReference type="Proteomes" id="UP000722989"/>
    </source>
</evidence>
<name>A0ABX0XTX3_9ACTN</name>
<sequence>MNDFAPGPLHDALADLAETAQPVDLRDRALRTSRRLAVRRSVTVTAAAVVLLGVTAAGVGQVLPQRTAPHTPAASDSATPEPQPSSPAPEPTTPEPSASSTPAASESGATVTVGPLYYGDLSPDPSGFVVSWLPGDTQSKAIAKLPVDFAVTFNVNVSPDGRWVSYVRGDTSALHLVDVRTGRDRVLREHVDGQCAEPAWSSDSRRLLVSVSADGSANARQGLIDVTTGAFTPLATAIQGCHLTWAADGAAIGYADGNGKIFVAKPDGSGQRAVPGINNFGTPPYSGHLESVSPQGRQIALWLSDGTTPVGDVSRGLYSNAVIDTRTGQKVKLPVPDSRLLQALFRGDGSMVLRVKGDQHNQLVIVSADGAELNRWDEPAALKNLTMLTS</sequence>
<dbReference type="RefSeq" id="WP_167923696.1">
    <property type="nucleotide sequence ID" value="NZ_JAATVY010000002.1"/>
</dbReference>
<feature type="compositionally biased region" description="Low complexity" evidence="1">
    <location>
        <begin position="95"/>
        <end position="107"/>
    </location>
</feature>
<evidence type="ECO:0000256" key="1">
    <source>
        <dbReference type="SAM" id="MobiDB-lite"/>
    </source>
</evidence>
<dbReference type="InterPro" id="IPR011042">
    <property type="entry name" value="6-blade_b-propeller_TolB-like"/>
</dbReference>
<organism evidence="3 4">
    <name type="scientific">Planosporangium thailandense</name>
    <dbReference type="NCBI Taxonomy" id="765197"/>
    <lineage>
        <taxon>Bacteria</taxon>
        <taxon>Bacillati</taxon>
        <taxon>Actinomycetota</taxon>
        <taxon>Actinomycetes</taxon>
        <taxon>Micromonosporales</taxon>
        <taxon>Micromonosporaceae</taxon>
        <taxon>Planosporangium</taxon>
    </lineage>
</organism>
<evidence type="ECO:0000256" key="2">
    <source>
        <dbReference type="SAM" id="Phobius"/>
    </source>
</evidence>
<gene>
    <name evidence="3" type="ORF">HC031_03535</name>
</gene>
<keyword evidence="2" id="KW-0472">Membrane</keyword>
<keyword evidence="4" id="KW-1185">Reference proteome</keyword>
<keyword evidence="2" id="KW-0812">Transmembrane</keyword>
<dbReference type="Gene3D" id="2.120.10.30">
    <property type="entry name" value="TolB, C-terminal domain"/>
    <property type="match status" value="1"/>
</dbReference>
<protein>
    <recommendedName>
        <fullName evidence="5">WD40 repeat domain-containing protein</fullName>
    </recommendedName>
</protein>
<feature type="transmembrane region" description="Helical" evidence="2">
    <location>
        <begin position="41"/>
        <end position="63"/>
    </location>
</feature>
<dbReference type="Proteomes" id="UP000722989">
    <property type="component" value="Unassembled WGS sequence"/>
</dbReference>
<dbReference type="EMBL" id="JAATVY010000002">
    <property type="protein sequence ID" value="NJC68802.1"/>
    <property type="molecule type" value="Genomic_DNA"/>
</dbReference>
<dbReference type="SUPFAM" id="SSF69304">
    <property type="entry name" value="Tricorn protease N-terminal domain"/>
    <property type="match status" value="1"/>
</dbReference>
<keyword evidence="2" id="KW-1133">Transmembrane helix</keyword>
<proteinExistence type="predicted"/>
<feature type="compositionally biased region" description="Pro residues" evidence="1">
    <location>
        <begin position="81"/>
        <end position="94"/>
    </location>
</feature>
<evidence type="ECO:0000313" key="3">
    <source>
        <dbReference type="EMBL" id="NJC68802.1"/>
    </source>
</evidence>
<accession>A0ABX0XTX3</accession>
<feature type="region of interest" description="Disordered" evidence="1">
    <location>
        <begin position="66"/>
        <end position="108"/>
    </location>
</feature>
<reference evidence="3 4" key="1">
    <citation type="submission" date="2020-03" db="EMBL/GenBank/DDBJ databases">
        <title>WGS of the type strain of Planosporangium spp.</title>
        <authorList>
            <person name="Thawai C."/>
        </authorList>
    </citation>
    <scope>NUCLEOTIDE SEQUENCE [LARGE SCALE GENOMIC DNA]</scope>
    <source>
        <strain evidence="3 4">TBRC 5610</strain>
    </source>
</reference>
<evidence type="ECO:0008006" key="5">
    <source>
        <dbReference type="Google" id="ProtNLM"/>
    </source>
</evidence>
<comment type="caution">
    <text evidence="3">The sequence shown here is derived from an EMBL/GenBank/DDBJ whole genome shotgun (WGS) entry which is preliminary data.</text>
</comment>